<evidence type="ECO:0000256" key="5">
    <source>
        <dbReference type="ARBA" id="ARBA00023125"/>
    </source>
</evidence>
<keyword evidence="4" id="KW-0805">Transcription regulation</keyword>
<dbReference type="InterPro" id="IPR036955">
    <property type="entry name" value="AP2/ERF_dom_sf"/>
</dbReference>
<dbReference type="EMBL" id="JAUHHV010000001">
    <property type="protein sequence ID" value="KAK1440218.1"/>
    <property type="molecule type" value="Genomic_DNA"/>
</dbReference>
<dbReference type="SUPFAM" id="SSF54171">
    <property type="entry name" value="DNA-binding domain"/>
    <property type="match status" value="1"/>
</dbReference>
<evidence type="ECO:0000256" key="7">
    <source>
        <dbReference type="ARBA" id="ARBA00023242"/>
    </source>
</evidence>
<keyword evidence="6" id="KW-0804">Transcription</keyword>
<dbReference type="InterPro" id="IPR001471">
    <property type="entry name" value="AP2/ERF_dom"/>
</dbReference>
<accession>A0AAD8LFD2</accession>
<reference evidence="10" key="1">
    <citation type="journal article" date="2023" name="bioRxiv">
        <title>Improved chromosome-level genome assembly for marigold (Tagetes erecta).</title>
        <authorList>
            <person name="Jiang F."/>
            <person name="Yuan L."/>
            <person name="Wang S."/>
            <person name="Wang H."/>
            <person name="Xu D."/>
            <person name="Wang A."/>
            <person name="Fan W."/>
        </authorList>
    </citation>
    <scope>NUCLEOTIDE SEQUENCE</scope>
    <source>
        <strain evidence="10">WSJ</strain>
        <tissue evidence="10">Leaf</tissue>
    </source>
</reference>
<dbReference type="PRINTS" id="PR00367">
    <property type="entry name" value="ETHRSPELEMNT"/>
</dbReference>
<dbReference type="GO" id="GO:0005634">
    <property type="term" value="C:nucleus"/>
    <property type="evidence" value="ECO:0007669"/>
    <property type="project" value="UniProtKB-SubCell"/>
</dbReference>
<dbReference type="GO" id="GO:0006952">
    <property type="term" value="P:defense response"/>
    <property type="evidence" value="ECO:0007669"/>
    <property type="project" value="UniProtKB-KW"/>
</dbReference>
<evidence type="ECO:0000313" key="10">
    <source>
        <dbReference type="EMBL" id="KAK1440218.1"/>
    </source>
</evidence>
<evidence type="ECO:0000256" key="1">
    <source>
        <dbReference type="ARBA" id="ARBA00004123"/>
    </source>
</evidence>
<evidence type="ECO:0000256" key="8">
    <source>
        <dbReference type="SAM" id="MobiDB-lite"/>
    </source>
</evidence>
<dbReference type="SMART" id="SM00380">
    <property type="entry name" value="AP2"/>
    <property type="match status" value="1"/>
</dbReference>
<dbReference type="InterPro" id="IPR016177">
    <property type="entry name" value="DNA-bd_dom_sf"/>
</dbReference>
<dbReference type="PROSITE" id="PS51032">
    <property type="entry name" value="AP2_ERF"/>
    <property type="match status" value="1"/>
</dbReference>
<keyword evidence="11" id="KW-1185">Reference proteome</keyword>
<evidence type="ECO:0000313" key="11">
    <source>
        <dbReference type="Proteomes" id="UP001229421"/>
    </source>
</evidence>
<feature type="region of interest" description="Disordered" evidence="8">
    <location>
        <begin position="1"/>
        <end position="23"/>
    </location>
</feature>
<feature type="domain" description="AP2/ERF" evidence="9">
    <location>
        <begin position="25"/>
        <end position="82"/>
    </location>
</feature>
<dbReference type="GO" id="GO:0003700">
    <property type="term" value="F:DNA-binding transcription factor activity"/>
    <property type="evidence" value="ECO:0007669"/>
    <property type="project" value="InterPro"/>
</dbReference>
<dbReference type="Proteomes" id="UP001229421">
    <property type="component" value="Unassembled WGS sequence"/>
</dbReference>
<evidence type="ECO:0000256" key="3">
    <source>
        <dbReference type="ARBA" id="ARBA00022821"/>
    </source>
</evidence>
<sequence length="217" mass="24231">MRRGRITVTESKPPVNGSGSKPEVKYRGVRRRPWGRFAAEIRDPWKKTRVWLGTFDTAEDAARAYDAAALNLRGPKVKTNFPITTSSHFHLQQNNPLIDHHFQFYRSPIQQYQMFEQRPTCSSMSSTLESFSGPKPALKTEFVLPRPVPVFGNDCRSDCDSSSSVVVDGVVVGGIGEQRDDVVEVASSSFGKPILLFDLNFPPAVDDDDLQCTALRL</sequence>
<dbReference type="PANTHER" id="PTHR31677">
    <property type="entry name" value="AP2 DOMAIN CLASS TRANSCRIPTION FACTOR"/>
    <property type="match status" value="1"/>
</dbReference>
<evidence type="ECO:0000259" key="9">
    <source>
        <dbReference type="PROSITE" id="PS51032"/>
    </source>
</evidence>
<evidence type="ECO:0000256" key="4">
    <source>
        <dbReference type="ARBA" id="ARBA00023015"/>
    </source>
</evidence>
<dbReference type="AlphaFoldDB" id="A0AAD8LFD2"/>
<keyword evidence="2" id="KW-0936">Ethylene signaling pathway</keyword>
<dbReference type="PANTHER" id="PTHR31677:SF252">
    <property type="entry name" value="ETHYLENE-RESPONSIVE TRANSCRIPTION FACTOR 3"/>
    <property type="match status" value="1"/>
</dbReference>
<name>A0AAD8LFD2_TARER</name>
<dbReference type="GO" id="GO:0009873">
    <property type="term" value="P:ethylene-activated signaling pathway"/>
    <property type="evidence" value="ECO:0007669"/>
    <property type="project" value="UniProtKB-KW"/>
</dbReference>
<gene>
    <name evidence="10" type="ORF">QVD17_06043</name>
</gene>
<dbReference type="FunFam" id="3.30.730.10:FF:000001">
    <property type="entry name" value="Ethylene-responsive transcription factor 2"/>
    <property type="match status" value="1"/>
</dbReference>
<protein>
    <recommendedName>
        <fullName evidence="9">AP2/ERF domain-containing protein</fullName>
    </recommendedName>
</protein>
<dbReference type="Pfam" id="PF00847">
    <property type="entry name" value="AP2"/>
    <property type="match status" value="1"/>
</dbReference>
<comment type="caution">
    <text evidence="10">The sequence shown here is derived from an EMBL/GenBank/DDBJ whole genome shotgun (WGS) entry which is preliminary data.</text>
</comment>
<keyword evidence="5" id="KW-0238">DNA-binding</keyword>
<proteinExistence type="predicted"/>
<organism evidence="10 11">
    <name type="scientific">Tagetes erecta</name>
    <name type="common">African marigold</name>
    <dbReference type="NCBI Taxonomy" id="13708"/>
    <lineage>
        <taxon>Eukaryota</taxon>
        <taxon>Viridiplantae</taxon>
        <taxon>Streptophyta</taxon>
        <taxon>Embryophyta</taxon>
        <taxon>Tracheophyta</taxon>
        <taxon>Spermatophyta</taxon>
        <taxon>Magnoliopsida</taxon>
        <taxon>eudicotyledons</taxon>
        <taxon>Gunneridae</taxon>
        <taxon>Pentapetalae</taxon>
        <taxon>asterids</taxon>
        <taxon>campanulids</taxon>
        <taxon>Asterales</taxon>
        <taxon>Asteraceae</taxon>
        <taxon>Asteroideae</taxon>
        <taxon>Heliantheae alliance</taxon>
        <taxon>Tageteae</taxon>
        <taxon>Tagetes</taxon>
    </lineage>
</organism>
<keyword evidence="7" id="KW-0539">Nucleus</keyword>
<keyword evidence="3" id="KW-0611">Plant defense</keyword>
<evidence type="ECO:0000256" key="2">
    <source>
        <dbReference type="ARBA" id="ARBA00022745"/>
    </source>
</evidence>
<evidence type="ECO:0000256" key="6">
    <source>
        <dbReference type="ARBA" id="ARBA00023163"/>
    </source>
</evidence>
<comment type="subcellular location">
    <subcellularLocation>
        <location evidence="1">Nucleus</location>
    </subcellularLocation>
</comment>
<dbReference type="Gene3D" id="3.30.730.10">
    <property type="entry name" value="AP2/ERF domain"/>
    <property type="match status" value="1"/>
</dbReference>
<dbReference type="GO" id="GO:0003677">
    <property type="term" value="F:DNA binding"/>
    <property type="evidence" value="ECO:0007669"/>
    <property type="project" value="UniProtKB-KW"/>
</dbReference>
<dbReference type="CDD" id="cd00018">
    <property type="entry name" value="AP2"/>
    <property type="match status" value="1"/>
</dbReference>